<feature type="transmembrane region" description="Helical" evidence="2">
    <location>
        <begin position="20"/>
        <end position="40"/>
    </location>
</feature>
<keyword evidence="2" id="KW-0812">Transmembrane</keyword>
<name>A0A2P4WZE2_9STRA</name>
<dbReference type="GO" id="GO:0016020">
    <property type="term" value="C:membrane"/>
    <property type="evidence" value="ECO:0007669"/>
    <property type="project" value="TreeGrafter"/>
</dbReference>
<dbReference type="OrthoDB" id="165358at2759"/>
<dbReference type="PANTHER" id="PTHR31145">
    <property type="entry name" value="INTEGRAL MEMBRANE PROTEIN (AFU_ORTHOLOGUE AFUA_7G01610)"/>
    <property type="match status" value="1"/>
</dbReference>
<dbReference type="EMBL" id="NCKW01020184">
    <property type="protein sequence ID" value="POM58655.1"/>
    <property type="molecule type" value="Genomic_DNA"/>
</dbReference>
<accession>A0A2P4WZE2</accession>
<evidence type="ECO:0000256" key="2">
    <source>
        <dbReference type="SAM" id="Phobius"/>
    </source>
</evidence>
<feature type="domain" description="TRP C-terminal" evidence="3">
    <location>
        <begin position="12"/>
        <end position="245"/>
    </location>
</feature>
<keyword evidence="2" id="KW-0472">Membrane</keyword>
<dbReference type="AlphaFoldDB" id="A0A2P4WZE2"/>
<gene>
    <name evidence="4" type="ORF">PHPALM_36676</name>
</gene>
<feature type="compositionally biased region" description="Basic and acidic residues" evidence="1">
    <location>
        <begin position="248"/>
        <end position="258"/>
    </location>
</feature>
<dbReference type="InterPro" id="IPR040241">
    <property type="entry name" value="TRP_Flc/Pkd2-like"/>
</dbReference>
<feature type="transmembrane region" description="Helical" evidence="2">
    <location>
        <begin position="199"/>
        <end position="221"/>
    </location>
</feature>
<feature type="compositionally biased region" description="Polar residues" evidence="1">
    <location>
        <begin position="316"/>
        <end position="325"/>
    </location>
</feature>
<dbReference type="InterPro" id="IPR010308">
    <property type="entry name" value="TRP_C"/>
</dbReference>
<dbReference type="Pfam" id="PF06011">
    <property type="entry name" value="TRP"/>
    <property type="match status" value="1"/>
</dbReference>
<keyword evidence="2" id="KW-1133">Transmembrane helix</keyword>
<evidence type="ECO:0000313" key="5">
    <source>
        <dbReference type="Proteomes" id="UP000237271"/>
    </source>
</evidence>
<feature type="region of interest" description="Disordered" evidence="1">
    <location>
        <begin position="305"/>
        <end position="325"/>
    </location>
</feature>
<sequence>MPREEYLTKFFDKMIGLEVLVAILSQYTIGVTATFQIYYSTKYESITDPKCLLAIAAILFLATGILVYGYFVIKKHEAEITDVGTVQHMKKTVNMRYGPLYEEYKFKNRYFFAAKMMLALTTGVVTGCASMSGKVQVSIILALNVLFFFYLEIQSPHHSKFVQTTTSFVSIMKIAVLVLTFFLITAATSDGFPTSLQNGISVAIVGLNLFVLALLMVRSLYTFWQKMKLQRDAAYDQEEQTAQDYFKDETPAGSKDRAPSNAQHPSGQPVLQSQYSNVNNNNNNPYVQGNAAVDYNTADEIRLRSATHENDDRQQTYDTTRNSAANHYITQDRNTYGQRRNDVVEL</sequence>
<feature type="transmembrane region" description="Helical" evidence="2">
    <location>
        <begin position="135"/>
        <end position="153"/>
    </location>
</feature>
<organism evidence="4 5">
    <name type="scientific">Phytophthora palmivora</name>
    <dbReference type="NCBI Taxonomy" id="4796"/>
    <lineage>
        <taxon>Eukaryota</taxon>
        <taxon>Sar</taxon>
        <taxon>Stramenopiles</taxon>
        <taxon>Oomycota</taxon>
        <taxon>Peronosporomycetes</taxon>
        <taxon>Peronosporales</taxon>
        <taxon>Peronosporaceae</taxon>
        <taxon>Phytophthora</taxon>
    </lineage>
</organism>
<reference evidence="4 5" key="1">
    <citation type="journal article" date="2017" name="Genome Biol. Evol.">
        <title>Phytophthora megakarya and P. palmivora, closely related causal agents of cacao black pod rot, underwent increases in genome sizes and gene numbers by different mechanisms.</title>
        <authorList>
            <person name="Ali S.S."/>
            <person name="Shao J."/>
            <person name="Lary D.J."/>
            <person name="Kronmiller B."/>
            <person name="Shen D."/>
            <person name="Strem M.D."/>
            <person name="Amoako-Attah I."/>
            <person name="Akrofi A.Y."/>
            <person name="Begoude B.A."/>
            <person name="Ten Hoopen G.M."/>
            <person name="Coulibaly K."/>
            <person name="Kebe B.I."/>
            <person name="Melnick R.L."/>
            <person name="Guiltinan M.J."/>
            <person name="Tyler B.M."/>
            <person name="Meinhardt L.W."/>
            <person name="Bailey B.A."/>
        </authorList>
    </citation>
    <scope>NUCLEOTIDE SEQUENCE [LARGE SCALE GENOMIC DNA]</scope>
    <source>
        <strain evidence="5">sbr112.9</strain>
    </source>
</reference>
<evidence type="ECO:0000259" key="3">
    <source>
        <dbReference type="Pfam" id="PF06011"/>
    </source>
</evidence>
<keyword evidence="5" id="KW-1185">Reference proteome</keyword>
<dbReference type="GO" id="GO:0055085">
    <property type="term" value="P:transmembrane transport"/>
    <property type="evidence" value="ECO:0007669"/>
    <property type="project" value="TreeGrafter"/>
</dbReference>
<feature type="transmembrane region" description="Helical" evidence="2">
    <location>
        <begin position="52"/>
        <end position="73"/>
    </location>
</feature>
<dbReference type="PANTHER" id="PTHR31145:SF6">
    <property type="entry name" value="INTEGRAL MEMBRANE PROTEIN (AFU_ORTHOLOGUE AFUA_7G01610)"/>
    <property type="match status" value="1"/>
</dbReference>
<evidence type="ECO:0000313" key="4">
    <source>
        <dbReference type="EMBL" id="POM58655.1"/>
    </source>
</evidence>
<feature type="transmembrane region" description="Helical" evidence="2">
    <location>
        <begin position="165"/>
        <end position="187"/>
    </location>
</feature>
<feature type="transmembrane region" description="Helical" evidence="2">
    <location>
        <begin position="110"/>
        <end position="129"/>
    </location>
</feature>
<evidence type="ECO:0000256" key="1">
    <source>
        <dbReference type="SAM" id="MobiDB-lite"/>
    </source>
</evidence>
<dbReference type="Proteomes" id="UP000237271">
    <property type="component" value="Unassembled WGS sequence"/>
</dbReference>
<comment type="caution">
    <text evidence="4">The sequence shown here is derived from an EMBL/GenBank/DDBJ whole genome shotgun (WGS) entry which is preliminary data.</text>
</comment>
<proteinExistence type="predicted"/>
<protein>
    <submittedName>
        <fullName evidence="4">Carbohydrate-binding protein</fullName>
    </submittedName>
</protein>
<feature type="region of interest" description="Disordered" evidence="1">
    <location>
        <begin position="248"/>
        <end position="289"/>
    </location>
</feature>
<feature type="compositionally biased region" description="Basic and acidic residues" evidence="1">
    <location>
        <begin position="305"/>
        <end position="315"/>
    </location>
</feature>
<feature type="compositionally biased region" description="Polar residues" evidence="1">
    <location>
        <begin position="260"/>
        <end position="276"/>
    </location>
</feature>